<dbReference type="Proteomes" id="UP001155241">
    <property type="component" value="Unassembled WGS sequence"/>
</dbReference>
<comment type="caution">
    <text evidence="2">The sequence shown here is derived from an EMBL/GenBank/DDBJ whole genome shotgun (WGS) entry which is preliminary data.</text>
</comment>
<organism evidence="2 3">
    <name type="scientific">Aeoliella straminimaris</name>
    <dbReference type="NCBI Taxonomy" id="2954799"/>
    <lineage>
        <taxon>Bacteria</taxon>
        <taxon>Pseudomonadati</taxon>
        <taxon>Planctomycetota</taxon>
        <taxon>Planctomycetia</taxon>
        <taxon>Pirellulales</taxon>
        <taxon>Lacipirellulaceae</taxon>
        <taxon>Aeoliella</taxon>
    </lineage>
</organism>
<dbReference type="SUPFAM" id="SSF51126">
    <property type="entry name" value="Pectin lyase-like"/>
    <property type="match status" value="1"/>
</dbReference>
<dbReference type="RefSeq" id="WP_252850940.1">
    <property type="nucleotide sequence ID" value="NZ_JAMXLR010000011.1"/>
</dbReference>
<name>A0A9X2F603_9BACT</name>
<evidence type="ECO:0000313" key="3">
    <source>
        <dbReference type="Proteomes" id="UP001155241"/>
    </source>
</evidence>
<keyword evidence="3" id="KW-1185">Reference proteome</keyword>
<accession>A0A9X2F603</accession>
<dbReference type="AlphaFoldDB" id="A0A9X2F603"/>
<evidence type="ECO:0000256" key="1">
    <source>
        <dbReference type="SAM" id="MobiDB-lite"/>
    </source>
</evidence>
<gene>
    <name evidence="2" type="ORF">NG895_02865</name>
</gene>
<proteinExistence type="predicted"/>
<evidence type="ECO:0000313" key="2">
    <source>
        <dbReference type="EMBL" id="MCO6042840.1"/>
    </source>
</evidence>
<dbReference type="InterPro" id="IPR011050">
    <property type="entry name" value="Pectin_lyase_fold/virulence"/>
</dbReference>
<feature type="non-terminal residue" evidence="2">
    <location>
        <position position="514"/>
    </location>
</feature>
<dbReference type="EMBL" id="JAMXLR010000011">
    <property type="protein sequence ID" value="MCO6042840.1"/>
    <property type="molecule type" value="Genomic_DNA"/>
</dbReference>
<sequence length="514" mass="53421">MSSKSTSAARDSPYGPNRKRRARSANTKHNLSYRPKIELLEDRRMLAIVTWDGGGDAVSWHDPANWDTDVLPGDVDDVIIDLPNDNTIEVTNDVLVNSVNSQEFVNIFSVSTFTVNSDSTFAGGVTVSASSTLNGTGDITLDGSSFTGGNGRIDGTGRLTVAAGAELNVVSSQTTIVSRTTDVFGTLAISSPANDFSGPRLVLDGVGDQVVVHAGGVMHLKGAAIISATSEGRILNEGSLLRTGPGIVQLTAEVDNRGDAQLLGGELQINGGGSSSRAINVEADATLNLRGGFSFTSPVAVTGEGRLEITGGAHDFTGSDILVSGSATFVSSTVTIANTLPAELEIDQIRVSTVIFNADQTVDSVDADFGTISGSGNLTFTGMSRFNQSRLTGTGAVIFAEASTINVFSLGVTIEPPVENKGHVRAFGDARFNQGLVNRPEATFELLNSASESFTAAPLVNEGTLRKTGDGQALFSSTSFIENHGSIEVASGELILPAGSTTTSIDVPIDTTLR</sequence>
<protein>
    <submittedName>
        <fullName evidence="2">Uncharacterized protein</fullName>
    </submittedName>
</protein>
<reference evidence="2" key="1">
    <citation type="submission" date="2022-06" db="EMBL/GenBank/DDBJ databases">
        <title>Aeoliella straminimaris, a novel planctomycete from sediments.</title>
        <authorList>
            <person name="Vitorino I.R."/>
            <person name="Lage O.M."/>
        </authorList>
    </citation>
    <scope>NUCLEOTIDE SEQUENCE</scope>
    <source>
        <strain evidence="2">ICT_H6.2</strain>
    </source>
</reference>
<feature type="region of interest" description="Disordered" evidence="1">
    <location>
        <begin position="1"/>
        <end position="27"/>
    </location>
</feature>